<keyword evidence="7" id="KW-0496">Mitochondrion</keyword>
<evidence type="ECO:0000256" key="7">
    <source>
        <dbReference type="ARBA" id="ARBA00023128"/>
    </source>
</evidence>
<dbReference type="PANTHER" id="PTHR45624">
    <property type="entry name" value="MITOCHONDRIAL BASIC AMINO ACIDS TRANSPORTER-RELATED"/>
    <property type="match status" value="1"/>
</dbReference>
<comment type="subcellular location">
    <subcellularLocation>
        <location evidence="1">Mitochondrion membrane</location>
        <topology evidence="1">Multi-pass membrane protein</topology>
    </subcellularLocation>
</comment>
<evidence type="ECO:0000256" key="8">
    <source>
        <dbReference type="ARBA" id="ARBA00023136"/>
    </source>
</evidence>
<feature type="compositionally biased region" description="Basic and acidic residues" evidence="11">
    <location>
        <begin position="189"/>
        <end position="198"/>
    </location>
</feature>
<dbReference type="InterPro" id="IPR023395">
    <property type="entry name" value="MCP_dom_sf"/>
</dbReference>
<feature type="transmembrane region" description="Helical" evidence="12">
    <location>
        <begin position="212"/>
        <end position="233"/>
    </location>
</feature>
<evidence type="ECO:0000256" key="5">
    <source>
        <dbReference type="ARBA" id="ARBA00022737"/>
    </source>
</evidence>
<comment type="caution">
    <text evidence="13">The sequence shown here is derived from an EMBL/GenBank/DDBJ whole genome shotgun (WGS) entry which is preliminary data.</text>
</comment>
<accession>A0AAD4M105</accession>
<feature type="transmembrane region" description="Helical" evidence="12">
    <location>
        <begin position="305"/>
        <end position="326"/>
    </location>
</feature>
<keyword evidence="5" id="KW-0677">Repeat</keyword>
<dbReference type="Gene3D" id="1.50.40.10">
    <property type="entry name" value="Mitochondrial carrier domain"/>
    <property type="match status" value="1"/>
</dbReference>
<dbReference type="SUPFAM" id="SSF103506">
    <property type="entry name" value="Mitochondrial carrier"/>
    <property type="match status" value="1"/>
</dbReference>
<evidence type="ECO:0000256" key="9">
    <source>
        <dbReference type="PROSITE-ProRule" id="PRU00282"/>
    </source>
</evidence>
<dbReference type="GO" id="GO:0022857">
    <property type="term" value="F:transmembrane transporter activity"/>
    <property type="evidence" value="ECO:0007669"/>
    <property type="project" value="TreeGrafter"/>
</dbReference>
<evidence type="ECO:0000256" key="2">
    <source>
        <dbReference type="ARBA" id="ARBA00006375"/>
    </source>
</evidence>
<sequence>MSDSQNNRNVKYRFQNPSRSVRYRSTFHALMTITREEHLRGLFKGISSPLATAPLFNGLLFATYRFLLKVQVQKNKDDSEPTLDQIFLAGAGCGLASTLLTTPIELIKIQQQKEQQHLHLPAAYRNRDQALRTLPARTVALHIFRVGGIPGLYRGLSATILRDVGGFGMYFAGYEGTLRFFTPSPTQHTQHDHHDHHPPPPSPDPITRPLPWLPLLLAGGAAGILGWIITFPFDVIKTRMQAQDFNLLPSSSSSSSLIPLQNMTMTTRSRNKMYITATSTSTSTSTGTSVGAGVKVFWRGLMPTIVRAIPVNMAVFGTFEAVVWAFSS</sequence>
<evidence type="ECO:0000313" key="13">
    <source>
        <dbReference type="EMBL" id="KAI0297462.1"/>
    </source>
</evidence>
<protein>
    <submittedName>
        <fullName evidence="13">Mitochondrial carrier domain-containing protein</fullName>
    </submittedName>
</protein>
<dbReference type="AlphaFoldDB" id="A0AAD4M105"/>
<dbReference type="InterPro" id="IPR018108">
    <property type="entry name" value="MCP_transmembrane"/>
</dbReference>
<keyword evidence="4 9" id="KW-0812">Transmembrane</keyword>
<evidence type="ECO:0000256" key="4">
    <source>
        <dbReference type="ARBA" id="ARBA00022692"/>
    </source>
</evidence>
<evidence type="ECO:0000256" key="6">
    <source>
        <dbReference type="ARBA" id="ARBA00022989"/>
    </source>
</evidence>
<dbReference type="PROSITE" id="PS50920">
    <property type="entry name" value="SOLCAR"/>
    <property type="match status" value="3"/>
</dbReference>
<keyword evidence="8 9" id="KW-0472">Membrane</keyword>
<feature type="repeat" description="Solcar" evidence="9">
    <location>
        <begin position="81"/>
        <end position="180"/>
    </location>
</feature>
<evidence type="ECO:0000256" key="11">
    <source>
        <dbReference type="SAM" id="MobiDB-lite"/>
    </source>
</evidence>
<dbReference type="Proteomes" id="UP001203297">
    <property type="component" value="Unassembled WGS sequence"/>
</dbReference>
<proteinExistence type="inferred from homology"/>
<feature type="repeat" description="Solcar" evidence="9">
    <location>
        <begin position="1"/>
        <end position="70"/>
    </location>
</feature>
<evidence type="ECO:0000313" key="14">
    <source>
        <dbReference type="Proteomes" id="UP001203297"/>
    </source>
</evidence>
<evidence type="ECO:0000256" key="1">
    <source>
        <dbReference type="ARBA" id="ARBA00004225"/>
    </source>
</evidence>
<name>A0AAD4M105_9AGAM</name>
<evidence type="ECO:0000256" key="10">
    <source>
        <dbReference type="RuleBase" id="RU000488"/>
    </source>
</evidence>
<feature type="region of interest" description="Disordered" evidence="11">
    <location>
        <begin position="182"/>
        <end position="205"/>
    </location>
</feature>
<keyword evidence="14" id="KW-1185">Reference proteome</keyword>
<evidence type="ECO:0000256" key="12">
    <source>
        <dbReference type="SAM" id="Phobius"/>
    </source>
</evidence>
<dbReference type="GO" id="GO:0031966">
    <property type="term" value="C:mitochondrial membrane"/>
    <property type="evidence" value="ECO:0007669"/>
    <property type="project" value="UniProtKB-SubCell"/>
</dbReference>
<dbReference type="PANTHER" id="PTHR45624:SF10">
    <property type="entry name" value="SLC (SOLUTE CARRIER) HOMOLOG"/>
    <property type="match status" value="1"/>
</dbReference>
<comment type="similarity">
    <text evidence="2 10">Belongs to the mitochondrial carrier (TC 2.A.29) family.</text>
</comment>
<dbReference type="EMBL" id="WTXG01000037">
    <property type="protein sequence ID" value="KAI0297462.1"/>
    <property type="molecule type" value="Genomic_DNA"/>
</dbReference>
<reference evidence="13" key="1">
    <citation type="journal article" date="2022" name="New Phytol.">
        <title>Evolutionary transition to the ectomycorrhizal habit in the genomes of a hyperdiverse lineage of mushroom-forming fungi.</title>
        <authorList>
            <person name="Looney B."/>
            <person name="Miyauchi S."/>
            <person name="Morin E."/>
            <person name="Drula E."/>
            <person name="Courty P.E."/>
            <person name="Kohler A."/>
            <person name="Kuo A."/>
            <person name="LaButti K."/>
            <person name="Pangilinan J."/>
            <person name="Lipzen A."/>
            <person name="Riley R."/>
            <person name="Andreopoulos W."/>
            <person name="He G."/>
            <person name="Johnson J."/>
            <person name="Nolan M."/>
            <person name="Tritt A."/>
            <person name="Barry K.W."/>
            <person name="Grigoriev I.V."/>
            <person name="Nagy L.G."/>
            <person name="Hibbett D."/>
            <person name="Henrissat B."/>
            <person name="Matheny P.B."/>
            <person name="Labbe J."/>
            <person name="Martin F.M."/>
        </authorList>
    </citation>
    <scope>NUCLEOTIDE SEQUENCE</scope>
    <source>
        <strain evidence="13">BPL690</strain>
    </source>
</reference>
<gene>
    <name evidence="13" type="ORF">B0F90DRAFT_1912769</name>
</gene>
<dbReference type="InterPro" id="IPR050567">
    <property type="entry name" value="Mitochondrial_Carrier"/>
</dbReference>
<organism evidence="13 14">
    <name type="scientific">Multifurca ochricompacta</name>
    <dbReference type="NCBI Taxonomy" id="376703"/>
    <lineage>
        <taxon>Eukaryota</taxon>
        <taxon>Fungi</taxon>
        <taxon>Dikarya</taxon>
        <taxon>Basidiomycota</taxon>
        <taxon>Agaricomycotina</taxon>
        <taxon>Agaricomycetes</taxon>
        <taxon>Russulales</taxon>
        <taxon>Russulaceae</taxon>
        <taxon>Multifurca</taxon>
    </lineage>
</organism>
<feature type="repeat" description="Solcar" evidence="9">
    <location>
        <begin position="210"/>
        <end position="325"/>
    </location>
</feature>
<evidence type="ECO:0000256" key="3">
    <source>
        <dbReference type="ARBA" id="ARBA00022448"/>
    </source>
</evidence>
<keyword evidence="3 10" id="KW-0813">Transport</keyword>
<keyword evidence="6 12" id="KW-1133">Transmembrane helix</keyword>
<dbReference type="Pfam" id="PF00153">
    <property type="entry name" value="Mito_carr"/>
    <property type="match status" value="3"/>
</dbReference>